<keyword evidence="1" id="KW-0175">Coiled coil</keyword>
<feature type="non-terminal residue" evidence="3">
    <location>
        <position position="1"/>
    </location>
</feature>
<protein>
    <recommendedName>
        <fullName evidence="5">B30.2/SPRY domain-containing protein</fullName>
    </recommendedName>
</protein>
<accession>A0A5J4VKT7</accession>
<dbReference type="EMBL" id="SNRW01006382">
    <property type="protein sequence ID" value="KAA6383192.1"/>
    <property type="molecule type" value="Genomic_DNA"/>
</dbReference>
<feature type="coiled-coil region" evidence="1">
    <location>
        <begin position="25"/>
        <end position="286"/>
    </location>
</feature>
<dbReference type="AlphaFoldDB" id="A0A5J4VKT7"/>
<sequence>ANLIDEKEKFRKEKKAIEQKHQQQIIILEGKLQEEKESREIAEEKTQKAEEQVRKERKEKMELKIDLKNKEEEIIKCLERQKELESKLIDENKKKMTIEKQLEYETEEKQESIEKCEETEKRIKVEVERRRKAESEIQRINWENEQQKNEYESMKQEYECEVENRRDYEIKYHGEVEEKEKEKKLVQEKEIERQEALKQLLKEKEEKEKSIKQSQSFKQTIGELTEKLLNTQNESKIKSEELESEKEKIIKGQQQLKEFERKRKEADQEKQRIEEENMRLRIENDRNKYLVAKINEKYGSEKVEKEIQLIGNLDKEKDERILQLEESNKRKDEEIRRKDEEMRRKDEIIQKFEQEKEKLEKEKEKEKQEKEKEKQEKEKREAELKKLNQQPNIAITNPDPTDIEFSDGDGVMKRISKKQNNWNTISLTQILDNGVQSLEAEFNTTSGEGRGAIGIVRDSYNIPAGAHWNSSPHNEHIAVFAGKYWGGDFIYYKGSGTPGITGFKNNQIVRLEYNSEKGTVTYFLGNVQQLTYISGIREKVRFVIGLYVADSKCTIRSLKKLTQPTAVIMIGEKTVQW</sequence>
<reference evidence="3 4" key="1">
    <citation type="submission" date="2019-03" db="EMBL/GenBank/DDBJ databases">
        <title>Single cell metagenomics reveals metabolic interactions within the superorganism composed of flagellate Streblomastix strix and complex community of Bacteroidetes bacteria on its surface.</title>
        <authorList>
            <person name="Treitli S.C."/>
            <person name="Kolisko M."/>
            <person name="Husnik F."/>
            <person name="Keeling P."/>
            <person name="Hampl V."/>
        </authorList>
    </citation>
    <scope>NUCLEOTIDE SEQUENCE [LARGE SCALE GENOMIC DNA]</scope>
    <source>
        <strain evidence="3">ST1C</strain>
    </source>
</reference>
<evidence type="ECO:0000313" key="3">
    <source>
        <dbReference type="EMBL" id="KAA6383192.1"/>
    </source>
</evidence>
<name>A0A5J4VKT7_9EUKA</name>
<evidence type="ECO:0000256" key="2">
    <source>
        <dbReference type="SAM" id="MobiDB-lite"/>
    </source>
</evidence>
<comment type="caution">
    <text evidence="3">The sequence shown here is derived from an EMBL/GenBank/DDBJ whole genome shotgun (WGS) entry which is preliminary data.</text>
</comment>
<organism evidence="3 4">
    <name type="scientific">Streblomastix strix</name>
    <dbReference type="NCBI Taxonomy" id="222440"/>
    <lineage>
        <taxon>Eukaryota</taxon>
        <taxon>Metamonada</taxon>
        <taxon>Preaxostyla</taxon>
        <taxon>Oxymonadida</taxon>
        <taxon>Streblomastigidae</taxon>
        <taxon>Streblomastix</taxon>
    </lineage>
</organism>
<proteinExistence type="predicted"/>
<evidence type="ECO:0008006" key="5">
    <source>
        <dbReference type="Google" id="ProtNLM"/>
    </source>
</evidence>
<gene>
    <name evidence="3" type="ORF">EZS28_021283</name>
</gene>
<evidence type="ECO:0000256" key="1">
    <source>
        <dbReference type="SAM" id="Coils"/>
    </source>
</evidence>
<dbReference type="Gene3D" id="2.60.120.920">
    <property type="match status" value="1"/>
</dbReference>
<feature type="region of interest" description="Disordered" evidence="2">
    <location>
        <begin position="358"/>
        <end position="386"/>
    </location>
</feature>
<dbReference type="Proteomes" id="UP000324800">
    <property type="component" value="Unassembled WGS sequence"/>
</dbReference>
<evidence type="ECO:0000313" key="4">
    <source>
        <dbReference type="Proteomes" id="UP000324800"/>
    </source>
</evidence>
<dbReference type="InterPro" id="IPR043136">
    <property type="entry name" value="B30.2/SPRY_sf"/>
</dbReference>